<dbReference type="GO" id="GO:0004222">
    <property type="term" value="F:metalloendopeptidase activity"/>
    <property type="evidence" value="ECO:0007669"/>
    <property type="project" value="InterPro"/>
</dbReference>
<evidence type="ECO:0000256" key="7">
    <source>
        <dbReference type="SAM" id="MobiDB-lite"/>
    </source>
</evidence>
<keyword evidence="1 6" id="KW-0645">Protease</keyword>
<dbReference type="Gene3D" id="1.20.1050.40">
    <property type="entry name" value="Endopeptidase. Chain P, domain 1"/>
    <property type="match status" value="1"/>
</dbReference>
<dbReference type="GO" id="GO:0005758">
    <property type="term" value="C:mitochondrial intermembrane space"/>
    <property type="evidence" value="ECO:0007669"/>
    <property type="project" value="TreeGrafter"/>
</dbReference>
<dbReference type="AlphaFoldDB" id="A0AAN8LEW2"/>
<dbReference type="Proteomes" id="UP001356427">
    <property type="component" value="Unassembled WGS sequence"/>
</dbReference>
<keyword evidence="3 6" id="KW-0378">Hydrolase</keyword>
<feature type="region of interest" description="Disordered" evidence="7">
    <location>
        <begin position="201"/>
        <end position="221"/>
    </location>
</feature>
<evidence type="ECO:0000313" key="10">
    <source>
        <dbReference type="Proteomes" id="UP001356427"/>
    </source>
</evidence>
<keyword evidence="5 6" id="KW-0482">Metalloprotease</keyword>
<evidence type="ECO:0000256" key="3">
    <source>
        <dbReference type="ARBA" id="ARBA00022801"/>
    </source>
</evidence>
<reference evidence="9 10" key="1">
    <citation type="submission" date="2021-04" db="EMBL/GenBank/DDBJ databases">
        <authorList>
            <person name="De Guttry C."/>
            <person name="Zahm M."/>
            <person name="Klopp C."/>
            <person name="Cabau C."/>
            <person name="Louis A."/>
            <person name="Berthelot C."/>
            <person name="Parey E."/>
            <person name="Roest Crollius H."/>
            <person name="Montfort J."/>
            <person name="Robinson-Rechavi M."/>
            <person name="Bucao C."/>
            <person name="Bouchez O."/>
            <person name="Gislard M."/>
            <person name="Lluch J."/>
            <person name="Milhes M."/>
            <person name="Lampietro C."/>
            <person name="Lopez Roques C."/>
            <person name="Donnadieu C."/>
            <person name="Braasch I."/>
            <person name="Desvignes T."/>
            <person name="Postlethwait J."/>
            <person name="Bobe J."/>
            <person name="Wedekind C."/>
            <person name="Guiguen Y."/>
        </authorList>
    </citation>
    <scope>NUCLEOTIDE SEQUENCE [LARGE SCALE GENOMIC DNA]</scope>
    <source>
        <strain evidence="9">Cs_M1</strain>
        <tissue evidence="9">Blood</tissue>
    </source>
</reference>
<dbReference type="GO" id="GO:0006518">
    <property type="term" value="P:peptide metabolic process"/>
    <property type="evidence" value="ECO:0007669"/>
    <property type="project" value="TreeGrafter"/>
</dbReference>
<organism evidence="9 10">
    <name type="scientific">Coregonus suidteri</name>
    <dbReference type="NCBI Taxonomy" id="861788"/>
    <lineage>
        <taxon>Eukaryota</taxon>
        <taxon>Metazoa</taxon>
        <taxon>Chordata</taxon>
        <taxon>Craniata</taxon>
        <taxon>Vertebrata</taxon>
        <taxon>Euteleostomi</taxon>
        <taxon>Actinopterygii</taxon>
        <taxon>Neopterygii</taxon>
        <taxon>Teleostei</taxon>
        <taxon>Protacanthopterygii</taxon>
        <taxon>Salmoniformes</taxon>
        <taxon>Salmonidae</taxon>
        <taxon>Coregoninae</taxon>
        <taxon>Coregonus</taxon>
    </lineage>
</organism>
<dbReference type="PANTHER" id="PTHR11804:SF55">
    <property type="entry name" value="NEUROLYSIN (METALLOPEPTIDASE M3 FAMILY)"/>
    <property type="match status" value="1"/>
</dbReference>
<name>A0AAN8LEW2_9TELE</name>
<protein>
    <recommendedName>
        <fullName evidence="8">Peptidase M3A/M3B catalytic domain-containing protein</fullName>
    </recommendedName>
</protein>
<evidence type="ECO:0000256" key="2">
    <source>
        <dbReference type="ARBA" id="ARBA00022723"/>
    </source>
</evidence>
<dbReference type="PANTHER" id="PTHR11804">
    <property type="entry name" value="PROTEASE M3 THIMET OLIGOPEPTIDASE-RELATED"/>
    <property type="match status" value="1"/>
</dbReference>
<keyword evidence="10" id="KW-1185">Reference proteome</keyword>
<dbReference type="GO" id="GO:0006508">
    <property type="term" value="P:proteolysis"/>
    <property type="evidence" value="ECO:0007669"/>
    <property type="project" value="UniProtKB-KW"/>
</dbReference>
<sequence>MFSIRIVVCRTLCRVSGFKPSVRMTLQNGLVLPAARNGSQVAIAGNSADCNNRNALRWNLAPDQMKNVTESLVQRIKQHSAILDFPKYVSACKEVRSVSTEANKKLSDFEVETSMREDVFQRVIALKENQLDNLTPEAKRFLDCPITGKRKGFHLSKDIQELRKQCAGHKTTFSEFSGTLVETDFVEVPSQILENWVWEKEPHPRQSAQQTHRLPSRQHRH</sequence>
<dbReference type="Gene3D" id="1.10.1370.40">
    <property type="match status" value="1"/>
</dbReference>
<dbReference type="InterPro" id="IPR001567">
    <property type="entry name" value="Pept_M3A_M3B_dom"/>
</dbReference>
<evidence type="ECO:0000256" key="1">
    <source>
        <dbReference type="ARBA" id="ARBA00022670"/>
    </source>
</evidence>
<comment type="caution">
    <text evidence="9">The sequence shown here is derived from an EMBL/GenBank/DDBJ whole genome shotgun (WGS) entry which is preliminary data.</text>
</comment>
<dbReference type="InterPro" id="IPR045090">
    <property type="entry name" value="Pept_M3A_M3B"/>
</dbReference>
<comment type="cofactor">
    <cofactor evidence="6">
        <name>Zn(2+)</name>
        <dbReference type="ChEBI" id="CHEBI:29105"/>
    </cofactor>
    <text evidence="6">Binds 1 zinc ion.</text>
</comment>
<proteinExistence type="inferred from homology"/>
<evidence type="ECO:0000259" key="8">
    <source>
        <dbReference type="Pfam" id="PF01432"/>
    </source>
</evidence>
<evidence type="ECO:0000256" key="4">
    <source>
        <dbReference type="ARBA" id="ARBA00022833"/>
    </source>
</evidence>
<dbReference type="SUPFAM" id="SSF55486">
    <property type="entry name" value="Metalloproteases ('zincins'), catalytic domain"/>
    <property type="match status" value="1"/>
</dbReference>
<keyword evidence="4 6" id="KW-0862">Zinc</keyword>
<keyword evidence="2 6" id="KW-0479">Metal-binding</keyword>
<dbReference type="Pfam" id="PF01432">
    <property type="entry name" value="Peptidase_M3"/>
    <property type="match status" value="1"/>
</dbReference>
<feature type="domain" description="Peptidase M3A/M3B catalytic" evidence="8">
    <location>
        <begin position="171"/>
        <end position="216"/>
    </location>
</feature>
<evidence type="ECO:0000256" key="6">
    <source>
        <dbReference type="RuleBase" id="RU003435"/>
    </source>
</evidence>
<evidence type="ECO:0000313" key="9">
    <source>
        <dbReference type="EMBL" id="KAK6305170.1"/>
    </source>
</evidence>
<dbReference type="EMBL" id="JAGTTL010000022">
    <property type="protein sequence ID" value="KAK6305170.1"/>
    <property type="molecule type" value="Genomic_DNA"/>
</dbReference>
<accession>A0AAN8LEW2</accession>
<evidence type="ECO:0000256" key="5">
    <source>
        <dbReference type="ARBA" id="ARBA00023049"/>
    </source>
</evidence>
<dbReference type="InterPro" id="IPR024080">
    <property type="entry name" value="Neurolysin/TOP_N"/>
</dbReference>
<comment type="similarity">
    <text evidence="6">Belongs to the peptidase M3 family.</text>
</comment>
<dbReference type="GO" id="GO:0046872">
    <property type="term" value="F:metal ion binding"/>
    <property type="evidence" value="ECO:0007669"/>
    <property type="project" value="UniProtKB-UniRule"/>
</dbReference>
<gene>
    <name evidence="9" type="ORF">J4Q44_G00239500</name>
</gene>